<name>A0A8B7NJP1_HYAAZ</name>
<dbReference type="AlphaFoldDB" id="A0A8B7NJP1"/>
<feature type="region of interest" description="Disordered" evidence="1">
    <location>
        <begin position="914"/>
        <end position="934"/>
    </location>
</feature>
<dbReference type="KEGG" id="hazt:108670885"/>
<dbReference type="RefSeq" id="XP_018013864.2">
    <property type="nucleotide sequence ID" value="XM_018158375.2"/>
</dbReference>
<feature type="region of interest" description="Disordered" evidence="1">
    <location>
        <begin position="659"/>
        <end position="689"/>
    </location>
</feature>
<evidence type="ECO:0000256" key="1">
    <source>
        <dbReference type="SAM" id="MobiDB-lite"/>
    </source>
</evidence>
<feature type="compositionally biased region" description="Low complexity" evidence="1">
    <location>
        <begin position="842"/>
        <end position="860"/>
    </location>
</feature>
<accession>A0A8B7NJP1</accession>
<feature type="compositionally biased region" description="Low complexity" evidence="1">
    <location>
        <begin position="876"/>
        <end position="894"/>
    </location>
</feature>
<reference evidence="3" key="1">
    <citation type="submission" date="2025-08" db="UniProtKB">
        <authorList>
            <consortium name="RefSeq"/>
        </authorList>
    </citation>
    <scope>IDENTIFICATION</scope>
    <source>
        <tissue evidence="3">Whole organism</tissue>
    </source>
</reference>
<dbReference type="Proteomes" id="UP000694843">
    <property type="component" value="Unplaced"/>
</dbReference>
<sequence>MCDGDPKLQRPPSVVLRRLTPEDMESIGCGLEPPTAMRKRRTLGDENSYLGGSSPRKCARLDTQETQVVTTAATLKSVVNKVSKTGPKCIKTGLLKTVSSAKKSSSIFPGSPGSSGLSNKENHPVIPQEYSVPLHASTGINTTCMKTNVEARTSENLTPESVGESPVVTVKKEPIDAADMLPVPLCAIKQETVSSDPELLECRLARVKLDIKEEVSEVDVADEHFFADALEQGFCLNITTKQEGVDYSWLFEENVKESFLGFEPSEFSEFIAPQIDENDCPDADHENQKNKTRRTIKPKLCSGDFISPADKTIKSMVSRTQMSSKHCREPHEVVSSFRIKNLKKTILELNVTPSMPSLTLFLSKLKEKSESLSFLQNNFALIKKIVRTLNKDCSGGVFNPLLDKLISRSLELHDVASRSGGLSPAVIRDLQQRCSQAGLGMGGPLEELALNIFNLCIGAATPASGNGEYQDSNDKLFDIIGEPLNSFGTITNQNNHAPEYTWSSKIKTTHSGKRTFSTAFSRQERNNTNFERRPHLYTSSCSFPLRKSVEIFYVSSGLKSHSLNPRLYTAMVRNISQKDPPPPEVGELQKLRGVIVVAEDIKTSQQTNKQVVNEVIDHEGIISNSKESAKDINYNSKGTVVAQSPESKELVARECDSSQVVAEDQESTNEFATQSGTAESIENSEPDMTTVVGKESDLTETVENEPNLAEVVERECAPYEAVNSRPESPESEDIGLDRNIVSGHKSADVILKGPDLVKVVAELPNSSEVTGKTPESAEISCNIPEPAEYISNGHDLVQDGNNLKKSKGLRDFRIVNAGKSTAGANRTSTNASSERPYASAKVSASSVSSPDVPSTSFSSRSSRDKIVPCSTKRNPDSSSSKKNIDSSSTETSSSIPGGRLETQTVLSTGTMAQTLENSTNGGSREKEFSPAKKNLSSLKNFRKVKGGLAGIRLDKTVTPGANFDDFDIDGYSHETVCREGNFYDMDRNSTETVYREGNFDDMEGNSTENVYSEGNFDDVDRNSTETVCREGNFDDMDRNSTETVYRDGNFDDMDRNSTETLYREGNFDDMDRNSTETVCREGNFDDMDRNSTETVCREGNFEYIETVGFSGLYQGFYIETVRFSGLNQRFYIETVMFSGLKQRFYIETVMFSGLNQRFYIETVGFSETKIGFRGDQLLGTK</sequence>
<feature type="region of interest" description="Disordered" evidence="1">
    <location>
        <begin position="842"/>
        <end position="900"/>
    </location>
</feature>
<keyword evidence="2" id="KW-1185">Reference proteome</keyword>
<proteinExistence type="predicted"/>
<dbReference type="GeneID" id="108670885"/>
<feature type="region of interest" description="Disordered" evidence="1">
    <location>
        <begin position="101"/>
        <end position="120"/>
    </location>
</feature>
<evidence type="ECO:0000313" key="3">
    <source>
        <dbReference type="RefSeq" id="XP_018013864.2"/>
    </source>
</evidence>
<evidence type="ECO:0000313" key="2">
    <source>
        <dbReference type="Proteomes" id="UP000694843"/>
    </source>
</evidence>
<organism evidence="2 3">
    <name type="scientific">Hyalella azteca</name>
    <name type="common">Amphipod</name>
    <dbReference type="NCBI Taxonomy" id="294128"/>
    <lineage>
        <taxon>Eukaryota</taxon>
        <taxon>Metazoa</taxon>
        <taxon>Ecdysozoa</taxon>
        <taxon>Arthropoda</taxon>
        <taxon>Crustacea</taxon>
        <taxon>Multicrustacea</taxon>
        <taxon>Malacostraca</taxon>
        <taxon>Eumalacostraca</taxon>
        <taxon>Peracarida</taxon>
        <taxon>Amphipoda</taxon>
        <taxon>Senticaudata</taxon>
        <taxon>Talitrida</taxon>
        <taxon>Talitroidea</taxon>
        <taxon>Hyalellidae</taxon>
        <taxon>Hyalella</taxon>
    </lineage>
</organism>
<feature type="compositionally biased region" description="Low complexity" evidence="1">
    <location>
        <begin position="104"/>
        <end position="118"/>
    </location>
</feature>
<gene>
    <name evidence="3" type="primary">LOC108670885</name>
</gene>
<protein>
    <submittedName>
        <fullName evidence="3">Uncharacterized protein LOC108670885</fullName>
    </submittedName>
</protein>
<dbReference type="OrthoDB" id="10685180at2759"/>
<feature type="compositionally biased region" description="Polar residues" evidence="1">
    <location>
        <begin position="668"/>
        <end position="687"/>
    </location>
</feature>